<feature type="region of interest" description="Disordered" evidence="1">
    <location>
        <begin position="85"/>
        <end position="163"/>
    </location>
</feature>
<feature type="compositionally biased region" description="Basic residues" evidence="1">
    <location>
        <begin position="134"/>
        <end position="147"/>
    </location>
</feature>
<dbReference type="Proteomes" id="UP000694892">
    <property type="component" value="Chromosome 3L"/>
</dbReference>
<evidence type="ECO:0000313" key="2">
    <source>
        <dbReference type="EMBL" id="OCT90165.1"/>
    </source>
</evidence>
<dbReference type="EMBL" id="CM004470">
    <property type="protein sequence ID" value="OCT90165.1"/>
    <property type="molecule type" value="Genomic_DNA"/>
</dbReference>
<feature type="compositionally biased region" description="Polar residues" evidence="1">
    <location>
        <begin position="118"/>
        <end position="128"/>
    </location>
</feature>
<name>A0A974DFH1_XENLA</name>
<feature type="compositionally biased region" description="Low complexity" evidence="1">
    <location>
        <begin position="151"/>
        <end position="163"/>
    </location>
</feature>
<dbReference type="AlphaFoldDB" id="A0A974DFH1"/>
<protein>
    <submittedName>
        <fullName evidence="2">Uncharacterized protein</fullName>
    </submittedName>
</protein>
<proteinExistence type="predicted"/>
<evidence type="ECO:0000256" key="1">
    <source>
        <dbReference type="SAM" id="MobiDB-lite"/>
    </source>
</evidence>
<sequence>MAIKDILAQKDNQILEVRFYTTGSDSSTEITVSTHHGAEYVENRISITLSSATPTWTTMECNTAALGNVRKRKAWQISEAEESSCSFTQSGCHEMPNEKGHSSTSQCSPHPLADRNKASASTTPGENKSWTEKHAKKNSNGQKRKQGKQTSSPSVSKMKASSANTFNELAREANNKDDPAPAEEQITPVQQHSTQTCTHFHCTYEHSSNAGALTWFLKLFSL</sequence>
<reference evidence="3" key="1">
    <citation type="journal article" date="2016" name="Nature">
        <title>Genome evolution in the allotetraploid frog Xenopus laevis.</title>
        <authorList>
            <person name="Session A.M."/>
            <person name="Uno Y."/>
            <person name="Kwon T."/>
            <person name="Chapman J.A."/>
            <person name="Toyoda A."/>
            <person name="Takahashi S."/>
            <person name="Fukui A."/>
            <person name="Hikosaka A."/>
            <person name="Suzuki A."/>
            <person name="Kondo M."/>
            <person name="van Heeringen S.J."/>
            <person name="Quigley I."/>
            <person name="Heinz S."/>
            <person name="Ogino H."/>
            <person name="Ochi H."/>
            <person name="Hellsten U."/>
            <person name="Lyons J.B."/>
            <person name="Simakov O."/>
            <person name="Putnam N."/>
            <person name="Stites J."/>
            <person name="Kuroki Y."/>
            <person name="Tanaka T."/>
            <person name="Michiue T."/>
            <person name="Watanabe M."/>
            <person name="Bogdanovic O."/>
            <person name="Lister R."/>
            <person name="Georgiou G."/>
            <person name="Paranjpe S.S."/>
            <person name="van Kruijsbergen I."/>
            <person name="Shu S."/>
            <person name="Carlson J."/>
            <person name="Kinoshita T."/>
            <person name="Ohta Y."/>
            <person name="Mawaribuchi S."/>
            <person name="Jenkins J."/>
            <person name="Grimwood J."/>
            <person name="Schmutz J."/>
            <person name="Mitros T."/>
            <person name="Mozaffari S.V."/>
            <person name="Suzuki Y."/>
            <person name="Haramoto Y."/>
            <person name="Yamamoto T.S."/>
            <person name="Takagi C."/>
            <person name="Heald R."/>
            <person name="Miller K."/>
            <person name="Haudenschild C."/>
            <person name="Kitzman J."/>
            <person name="Nakayama T."/>
            <person name="Izutsu Y."/>
            <person name="Robert J."/>
            <person name="Fortriede J."/>
            <person name="Burns K."/>
            <person name="Lotay V."/>
            <person name="Karimi K."/>
            <person name="Yasuoka Y."/>
            <person name="Dichmann D.S."/>
            <person name="Flajnik M.F."/>
            <person name="Houston D.W."/>
            <person name="Shendure J."/>
            <person name="DuPasquier L."/>
            <person name="Vize P.D."/>
            <person name="Zorn A.M."/>
            <person name="Ito M."/>
            <person name="Marcotte E.M."/>
            <person name="Wallingford J.B."/>
            <person name="Ito Y."/>
            <person name="Asashima M."/>
            <person name="Ueno N."/>
            <person name="Matsuda Y."/>
            <person name="Veenstra G.J."/>
            <person name="Fujiyama A."/>
            <person name="Harland R.M."/>
            <person name="Taira M."/>
            <person name="Rokhsar D.S."/>
        </authorList>
    </citation>
    <scope>NUCLEOTIDE SEQUENCE [LARGE SCALE GENOMIC DNA]</scope>
    <source>
        <strain evidence="3">J</strain>
    </source>
</reference>
<gene>
    <name evidence="2" type="ORF">XELAEV_18018781mg</name>
</gene>
<evidence type="ECO:0000313" key="3">
    <source>
        <dbReference type="Proteomes" id="UP000694892"/>
    </source>
</evidence>
<organism evidence="2 3">
    <name type="scientific">Xenopus laevis</name>
    <name type="common">African clawed frog</name>
    <dbReference type="NCBI Taxonomy" id="8355"/>
    <lineage>
        <taxon>Eukaryota</taxon>
        <taxon>Metazoa</taxon>
        <taxon>Chordata</taxon>
        <taxon>Craniata</taxon>
        <taxon>Vertebrata</taxon>
        <taxon>Euteleostomi</taxon>
        <taxon>Amphibia</taxon>
        <taxon>Batrachia</taxon>
        <taxon>Anura</taxon>
        <taxon>Pipoidea</taxon>
        <taxon>Pipidae</taxon>
        <taxon>Xenopodinae</taxon>
        <taxon>Xenopus</taxon>
        <taxon>Xenopus</taxon>
    </lineage>
</organism>
<accession>A0A974DFH1</accession>